<accession>A0A843TCD1</accession>
<evidence type="ECO:0000256" key="1">
    <source>
        <dbReference type="SAM" id="MobiDB-lite"/>
    </source>
</evidence>
<dbReference type="Proteomes" id="UP000652761">
    <property type="component" value="Unassembled WGS sequence"/>
</dbReference>
<dbReference type="AlphaFoldDB" id="A0A843TCD1"/>
<proteinExistence type="predicted"/>
<protein>
    <submittedName>
        <fullName evidence="2">Uncharacterized protein</fullName>
    </submittedName>
</protein>
<dbReference type="EMBL" id="NMUH01000053">
    <property type="protein sequence ID" value="MQL70002.1"/>
    <property type="molecule type" value="Genomic_DNA"/>
</dbReference>
<feature type="compositionally biased region" description="Basic and acidic residues" evidence="1">
    <location>
        <begin position="434"/>
        <end position="449"/>
    </location>
</feature>
<organism evidence="2 3">
    <name type="scientific">Colocasia esculenta</name>
    <name type="common">Wild taro</name>
    <name type="synonym">Arum esculentum</name>
    <dbReference type="NCBI Taxonomy" id="4460"/>
    <lineage>
        <taxon>Eukaryota</taxon>
        <taxon>Viridiplantae</taxon>
        <taxon>Streptophyta</taxon>
        <taxon>Embryophyta</taxon>
        <taxon>Tracheophyta</taxon>
        <taxon>Spermatophyta</taxon>
        <taxon>Magnoliopsida</taxon>
        <taxon>Liliopsida</taxon>
        <taxon>Araceae</taxon>
        <taxon>Aroideae</taxon>
        <taxon>Colocasieae</taxon>
        <taxon>Colocasia</taxon>
    </lineage>
</organism>
<evidence type="ECO:0000313" key="2">
    <source>
        <dbReference type="EMBL" id="MQL70002.1"/>
    </source>
</evidence>
<gene>
    <name evidence="2" type="ORF">Taro_002295</name>
</gene>
<reference evidence="2" key="1">
    <citation type="submission" date="2017-07" db="EMBL/GenBank/DDBJ databases">
        <title>Taro Niue Genome Assembly and Annotation.</title>
        <authorList>
            <person name="Atibalentja N."/>
            <person name="Keating K."/>
            <person name="Fields C.J."/>
        </authorList>
    </citation>
    <scope>NUCLEOTIDE SEQUENCE</scope>
    <source>
        <strain evidence="2">Niue_2</strain>
        <tissue evidence="2">Leaf</tissue>
    </source>
</reference>
<evidence type="ECO:0000313" key="3">
    <source>
        <dbReference type="Proteomes" id="UP000652761"/>
    </source>
</evidence>
<sequence length="456" mass="50740">MSRQSDPLPSKGDGSDRRILIMNAPAAPVATYCCVAFSLNAPRHPSHLANATGYVVSVQEFGVSLERDRRRHQNEIATGCVSGLGDQGFATLVSSLGARHLRACPRDRLLLLPETPSPARLLEFPFSGRRACSSHGLGAEGENGGDNDVESFISSSFSPPYCVFFMFGVQLPHWLKEEVLGSREAARALELGGGGVQSYEKALIGWIFTLSRDQVAMYRCVGFSLNVPWHPSRLENATGYMVSVQEFWVSLERDRCCRRDEFATECVSGSGDQGLQVVTVTWDPQPRASVRGSSPGGRRAQVTDLEQKGKMTYVEMVKKAQLLEDATDLTNRIKGRMVKKEQTSGSSSKPTNGKKRPLRITDGPSQERKPKGRVEELLVDEELWNDHKKPFFFPFSSAATCTNHPLEVDQRTSSTQKVTMKFKRKSKSRMGMRPSDEREFDGDYHTHEEGNEEEQE</sequence>
<feature type="region of interest" description="Disordered" evidence="1">
    <location>
        <begin position="333"/>
        <end position="373"/>
    </location>
</feature>
<name>A0A843TCD1_COLES</name>
<feature type="region of interest" description="Disordered" evidence="1">
    <location>
        <begin position="410"/>
        <end position="456"/>
    </location>
</feature>
<keyword evidence="3" id="KW-1185">Reference proteome</keyword>
<comment type="caution">
    <text evidence="2">The sequence shown here is derived from an EMBL/GenBank/DDBJ whole genome shotgun (WGS) entry which is preliminary data.</text>
</comment>
<feature type="compositionally biased region" description="Basic residues" evidence="1">
    <location>
        <begin position="420"/>
        <end position="430"/>
    </location>
</feature>